<keyword evidence="3" id="KW-1185">Reference proteome</keyword>
<dbReference type="Pfam" id="PF02305">
    <property type="entry name" value="Phage_F"/>
    <property type="match status" value="1"/>
</dbReference>
<organism evidence="2 3">
    <name type="scientific">Corallincola luteus</name>
    <dbReference type="NCBI Taxonomy" id="1775177"/>
    <lineage>
        <taxon>Bacteria</taxon>
        <taxon>Pseudomonadati</taxon>
        <taxon>Pseudomonadota</taxon>
        <taxon>Gammaproteobacteria</taxon>
        <taxon>Alteromonadales</taxon>
        <taxon>Psychromonadaceae</taxon>
        <taxon>Corallincola</taxon>
    </lineage>
</organism>
<evidence type="ECO:0000313" key="3">
    <source>
        <dbReference type="Proteomes" id="UP000292554"/>
    </source>
</evidence>
<evidence type="ECO:0008006" key="4">
    <source>
        <dbReference type="Google" id="ProtNLM"/>
    </source>
</evidence>
<sequence>MSNVTELTQIKNKVSRNSFPLTSHRPFTAKAGELLPVYWRIAYPGDKWSLRHQHFTRTQPVNTAAFARFREYFDWYFVPLRLLNKSIGQALVQMVDNPVQAQSLLANKDVVTDIPYVPLYNDVDNGWSLALVLESMTGTSVGSNTYPVVQNAFGFQSSALSMKLLRYLGYGNVLGPTDTKRDLKYTTAPRDVFSMNAAANPNVHILPLLAYQKIYNDYFRFSQWENSEPFTWNVDYYAGGNLLYTLGNFDGMKTFITNNNFLTLRYCNWNKDQFMGVMPNQQLGDISSVNVGSGIASLAGSDVYYHTGAFPNEKEYPVVGQGVEFAGQAKAQLGLMVENTAAVGTTGSLSTKPSTISYTGGEFDVIQLRMAEALQRFREIQQCNDQDYVSQIEAIWNVRLSKALSDQCIWIGGSASNLNISEVENNNLADSQSLLKGKGIGSGQSAETFSFSEHGILMCIYHCMPIVDYTITGQNPELLFTSIEDLPNPVFDRIGLETESFLEFVNMPLTKGSEAAQSSAFFSPMGYLPRFYSAKLDVDRVMGAFETTLQSWVVTLSPSYLSTWLNNSLEWSSNGAVFALNSAFFKVNPSVCDSIFAVKADSTIDTDQFLIDCYFDVKSVRNFDYDGMPY</sequence>
<dbReference type="SUPFAM" id="SSF88645">
    <property type="entry name" value="ssDNA viruses"/>
    <property type="match status" value="1"/>
</dbReference>
<dbReference type="Proteomes" id="UP000292554">
    <property type="component" value="Unassembled WGS sequence"/>
</dbReference>
<comment type="caution">
    <text evidence="2">The sequence shown here is derived from an EMBL/GenBank/DDBJ whole genome shotgun (WGS) entry which is preliminary data.</text>
</comment>
<dbReference type="EMBL" id="SJXE01000020">
    <property type="protein sequence ID" value="TCI01121.1"/>
    <property type="molecule type" value="Genomic_DNA"/>
</dbReference>
<evidence type="ECO:0000256" key="1">
    <source>
        <dbReference type="ARBA" id="ARBA00009963"/>
    </source>
</evidence>
<proteinExistence type="inferred from homology"/>
<reference evidence="2 3" key="1">
    <citation type="submission" date="2019-02" db="EMBL/GenBank/DDBJ databases">
        <title>Corallincola luteus sp. nov., a marine bacterium isolated from surface sediment of Bohai Sea in China.</title>
        <authorList>
            <person name="Ren Q."/>
        </authorList>
    </citation>
    <scope>NUCLEOTIDE SEQUENCE [LARGE SCALE GENOMIC DNA]</scope>
    <source>
        <strain evidence="2 3">DASS28</strain>
    </source>
</reference>
<evidence type="ECO:0000313" key="2">
    <source>
        <dbReference type="EMBL" id="TCI01121.1"/>
    </source>
</evidence>
<name>A0ABY2AFE6_9GAMM</name>
<dbReference type="Gene3D" id="2.60.169.10">
    <property type="entry name" value="Microviridae F protein"/>
    <property type="match status" value="2"/>
</dbReference>
<dbReference type="InterPro" id="IPR037002">
    <property type="entry name" value="Microviridae_protein_F_sf"/>
</dbReference>
<protein>
    <recommendedName>
        <fullName evidence="4">Major capsid protein</fullName>
    </recommendedName>
</protein>
<dbReference type="RefSeq" id="WP_131417633.1">
    <property type="nucleotide sequence ID" value="NZ_SJXE01000020.1"/>
</dbReference>
<dbReference type="InterPro" id="IPR016184">
    <property type="entry name" value="Capsid/spike_ssDNA_virus"/>
</dbReference>
<gene>
    <name evidence="2" type="ORF">EZV61_19185</name>
</gene>
<dbReference type="InterPro" id="IPR003514">
    <property type="entry name" value="Microviridae_protein_F"/>
</dbReference>
<comment type="similarity">
    <text evidence="1">Belongs to the microviridae F protein family.</text>
</comment>
<accession>A0ABY2AFE6</accession>